<dbReference type="Gene3D" id="3.40.50.300">
    <property type="entry name" value="P-loop containing nucleotide triphosphate hydrolases"/>
    <property type="match status" value="2"/>
</dbReference>
<evidence type="ECO:0000259" key="7">
    <source>
        <dbReference type="PROSITE" id="PS51198"/>
    </source>
</evidence>
<evidence type="ECO:0000256" key="6">
    <source>
        <dbReference type="SAM" id="MobiDB-lite"/>
    </source>
</evidence>
<feature type="region of interest" description="Disordered" evidence="6">
    <location>
        <begin position="1936"/>
        <end position="1955"/>
    </location>
</feature>
<evidence type="ECO:0000313" key="8">
    <source>
        <dbReference type="EMBL" id="CCM01424.1"/>
    </source>
</evidence>
<dbReference type="InParanoid" id="J4H2F3"/>
<dbReference type="HOGENOM" id="CLU_001378_0_0_1"/>
<dbReference type="PROSITE" id="PS51198">
    <property type="entry name" value="UVRD_HELICASE_ATP_BIND"/>
    <property type="match status" value="1"/>
</dbReference>
<dbReference type="OrthoDB" id="3156807at2759"/>
<keyword evidence="4 5" id="KW-0067">ATP-binding</keyword>
<dbReference type="SUPFAM" id="SSF52540">
    <property type="entry name" value="P-loop containing nucleoside triphosphate hydrolases"/>
    <property type="match status" value="1"/>
</dbReference>
<dbReference type="InterPro" id="IPR014017">
    <property type="entry name" value="DNA_helicase_UvrD-like_C"/>
</dbReference>
<dbReference type="Pfam" id="PF13361">
    <property type="entry name" value="UvrD_C"/>
    <property type="match status" value="1"/>
</dbReference>
<keyword evidence="3 5" id="KW-0347">Helicase</keyword>
<feature type="region of interest" description="Disordered" evidence="6">
    <location>
        <begin position="1962"/>
        <end position="1989"/>
    </location>
</feature>
<dbReference type="InterPro" id="IPR027417">
    <property type="entry name" value="P-loop_NTPase"/>
</dbReference>
<dbReference type="InterPro" id="IPR014016">
    <property type="entry name" value="UvrD-like_ATP-bd"/>
</dbReference>
<dbReference type="RefSeq" id="XP_012180707.1">
    <property type="nucleotide sequence ID" value="XM_012325317.1"/>
</dbReference>
<feature type="domain" description="UvrD-like helicase ATP-binding" evidence="7">
    <location>
        <begin position="471"/>
        <end position="854"/>
    </location>
</feature>
<keyword evidence="1 5" id="KW-0547">Nucleotide-binding</keyword>
<dbReference type="InterPro" id="IPR011990">
    <property type="entry name" value="TPR-like_helical_dom_sf"/>
</dbReference>
<dbReference type="GeneID" id="24096335"/>
<dbReference type="GO" id="GO:0005524">
    <property type="term" value="F:ATP binding"/>
    <property type="evidence" value="ECO:0007669"/>
    <property type="project" value="UniProtKB-UniRule"/>
</dbReference>
<evidence type="ECO:0000256" key="5">
    <source>
        <dbReference type="PROSITE-ProRule" id="PRU00560"/>
    </source>
</evidence>
<keyword evidence="9" id="KW-1185">Reference proteome</keyword>
<sequence>MSLFEAESLRDETAFENAFTVLESYLDTSATSVETAIDSMSRVPLLLEFAISVISDSKFDLLQNNLISNFPCDLESFCSSLAYRLVDQFSLSLLFLPYSSPAEEPGLLGHYRRSVQLGYAVLQALVTHSFPEQDLSPEEPESPEDEFAGFAVKRKSQKANKRGKRLRSQSVLGSKVFDDLGVAVPIDKIEAGELATTILLDQKDALQSYLNILRSSCLREVLRTSYIPVQTSPTPAEKPDIVQPSTVQNIEETPPAYPIVQPMRAALYFDSADGFGEWRVLISGRADGDLRQARKRNSALFNVILKKIKELSNGHFSDDNHKQLTGPDTDVPIYEAKMTRDSRLVIDCAPEFESNVERQVIKVFGIYTHAKLDKRFWDAMSYQLSCKGKEYRRRCIFRNRPSKKGGNAHVILPASFPPPEDIPETPSQKNLPNLHKDDLEKLHEMLVLEKYVTFSQALLNSILADADVAHVFDVSAQEKDIIEHAASCYVLGRSGTGKTTTMLFKMLGIERSWQAYRDTLPSKPRQIFVTQSRVLAEKVQEFFLRLYESLSTADKTPEELRVIASQRQAQQEQGLVDQDEEVHWRGDLPKRFASLDDSHFPMFMTFDQLCRLLEAEFSGSPTISLKVRSPDEPGGSLASPSDTQNISNDYMQQRRAAFVSYSVFLESYWTHFPQPLTKGLDPALVFGEFMGVIKGSEQSLNSEKGYLDRDAYCDLSHRTQATFSNQREVIYKLFLVYLKRKRERGDYDAADRTHAIVNGLGLHGVPGKQVDFIYVDEAQDNLLIDALVLRTLCSNPETGLFWAGDTAQTISMGSAFRFNDLKAFLYRIEATGVPKELARAPPRSFQLATNYRSHAGIVNCAHSVIELITRFWPNAIDTLAEEKGIIEGLKPVFFSGWDEDTVRYEQFLFGESGSPIEFGAQQCILVRDDAARERLRAQVGDIGLIMTLYESKGLEFNDVLLYNFFADSTVDLAQWRVILNAIPEQQSRKFKAPLFDDARHNGVCRDLKFLYVAITRARKNLWIADSSDKNGPMREFWTARDQVQNCTPGSDVPSLAMSSTPEEWAKTAFALFNNRRYMQAMHCYERASMPREKAAAYAYYLREQARMTTVSRGDDTVRIAAFITAAEAFWSSAEAAVKERRSYFRIAAECYLSGGDDAKAAEAYLHASEFTLAAQHYRRAGMFDQAVGVIKAHRKDMDQRVVERIIDVSKIEYLRERKLRQARELFESDEEALEYMDDCGLDVARATLLEELERFPEAAELHLTEGRTAEAIKLLVKDKRNPDSRQRAFRWLLSGLWRGLSLGVSPASDLAKENDTLQELLSMLSAIQPEHADEMAQDEILMFKAIVSGNSAMLLELGTRFHRWHKDDAASLLCFDYVFSSAPKIQVAPLQFVAATLQEFLLYARLLQRYACDSHPCLNEDIRRLFGFETATEEFFLVPRETLLFTRCNDHPTSTVRDADRGLMILGWELNNILRFVLRDRLHKRVLDENDICCKAQAFRPCLPFTVFGRCTRSESSACPQEHIHAKDYSIDVFNLRVRVHIQQILIYNTLYSIEHPLKQARQHRHWLRQLHDALFPPAYKMGSIHNLRELSIPEFDEGIQIVKNWVVQSLYDLTAFGPGGYRPTFLTSLLRATTLAHAFGRETIESHTFRVRCISVARPPVLLRGKEGDRAYVVHDLLGFLNNDLSPSLVRGILFIRHILENHIPIDVNVLCDTMDILCTWLVLFYRYQSNSSLHSLHDITLPRSWLMRTSNHLWKLDSFRDIKLLHLYLEPMADLLVHMYTGLNAGYLLFENRDLSTLGYQIRNAFTVRVNICLLGYNTRSHYFRDMILRAITSLRNHGRKFEENLDPYVNSRTWWGLSQAVRNSTIGTSLDEMIQVHEASRTSAEIHPLPNVRRIIYNTIGEIPQLLRSGASSLPKPILRADAAPFIPTPQNEEVMNEEPSVEGDGQANELSESMEVLDSEDEADLNDQVSGGNDGMDDFSLADDANPVDAVTVPPDEELQAAGFILDVYRRYAHRRSRAESRTSPVSAIRQRVIASFQDNSTAMTWPFKYYRMLFLGPLPHVFVWLECAQDYLHNSKNQAKKRLKSAMHRDLEDVREELTKISQLMKEVKRLQKALQPESDLHIRRDLEELKARVLEVEQLAHRFPSGVTSEWQEDLTLAMKGIVKTKPLPVKKPLPKLNVDDLADYDV</sequence>
<reference evidence="8 9" key="1">
    <citation type="journal article" date="2012" name="Appl. Environ. Microbiol.">
        <title>Short-read sequencing for genomic analysis of the brown rot fungus Fibroporia radiculosa.</title>
        <authorList>
            <person name="Tang J.D."/>
            <person name="Perkins A.D."/>
            <person name="Sonstegard T.S."/>
            <person name="Schroeder S.G."/>
            <person name="Burgess S.C."/>
            <person name="Diehl S.V."/>
        </authorList>
    </citation>
    <scope>NUCLEOTIDE SEQUENCE [LARGE SCALE GENOMIC DNA]</scope>
    <source>
        <strain evidence="8 9">TFFH 294</strain>
    </source>
</reference>
<accession>J4H2F3</accession>
<evidence type="ECO:0000256" key="4">
    <source>
        <dbReference type="ARBA" id="ARBA00022840"/>
    </source>
</evidence>
<feature type="region of interest" description="Disordered" evidence="6">
    <location>
        <begin position="624"/>
        <end position="643"/>
    </location>
</feature>
<dbReference type="PANTHER" id="PTHR21529">
    <property type="entry name" value="MAMMARY TURMOR VIRUS RECEPTOR HOMOLOG 1, 2 MTVR1, 2"/>
    <property type="match status" value="1"/>
</dbReference>
<dbReference type="SUPFAM" id="SSF48452">
    <property type="entry name" value="TPR-like"/>
    <property type="match status" value="1"/>
</dbReference>
<dbReference type="EMBL" id="HE797032">
    <property type="protein sequence ID" value="CCM01424.1"/>
    <property type="molecule type" value="Genomic_DNA"/>
</dbReference>
<dbReference type="GO" id="GO:0004386">
    <property type="term" value="F:helicase activity"/>
    <property type="evidence" value="ECO:0007669"/>
    <property type="project" value="UniProtKB-UniRule"/>
</dbReference>
<dbReference type="Proteomes" id="UP000006352">
    <property type="component" value="Unassembled WGS sequence"/>
</dbReference>
<evidence type="ECO:0000256" key="1">
    <source>
        <dbReference type="ARBA" id="ARBA00022741"/>
    </source>
</evidence>
<evidence type="ECO:0000313" key="9">
    <source>
        <dbReference type="Proteomes" id="UP000006352"/>
    </source>
</evidence>
<name>J4H2F3_9APHY</name>
<keyword evidence="2 5" id="KW-0378">Hydrolase</keyword>
<dbReference type="GO" id="GO:0016787">
    <property type="term" value="F:hydrolase activity"/>
    <property type="evidence" value="ECO:0007669"/>
    <property type="project" value="UniProtKB-UniRule"/>
</dbReference>
<evidence type="ECO:0000256" key="3">
    <source>
        <dbReference type="ARBA" id="ARBA00022806"/>
    </source>
</evidence>
<gene>
    <name evidence="8" type="ORF">FIBRA_03475</name>
</gene>
<protein>
    <recommendedName>
        <fullName evidence="7">UvrD-like helicase ATP-binding domain-containing protein</fullName>
    </recommendedName>
</protein>
<dbReference type="PANTHER" id="PTHR21529:SF4">
    <property type="entry name" value="TPR AND ANKYRIN REPEAT-CONTAINING PROTEIN 1"/>
    <property type="match status" value="1"/>
</dbReference>
<proteinExistence type="predicted"/>
<dbReference type="InterPro" id="IPR039904">
    <property type="entry name" value="TRANK1"/>
</dbReference>
<evidence type="ECO:0000256" key="2">
    <source>
        <dbReference type="ARBA" id="ARBA00022801"/>
    </source>
</evidence>
<organism evidence="8 9">
    <name type="scientific">Fibroporia radiculosa</name>
    <dbReference type="NCBI Taxonomy" id="599839"/>
    <lineage>
        <taxon>Eukaryota</taxon>
        <taxon>Fungi</taxon>
        <taxon>Dikarya</taxon>
        <taxon>Basidiomycota</taxon>
        <taxon>Agaricomycotina</taxon>
        <taxon>Agaricomycetes</taxon>
        <taxon>Polyporales</taxon>
        <taxon>Fibroporiaceae</taxon>
        <taxon>Fibroporia</taxon>
    </lineage>
</organism>
<feature type="binding site" evidence="5">
    <location>
        <begin position="492"/>
        <end position="499"/>
    </location>
    <ligand>
        <name>ATP</name>
        <dbReference type="ChEBI" id="CHEBI:30616"/>
    </ligand>
</feature>
<dbReference type="STRING" id="599839.J4H2F3"/>